<evidence type="ECO:0000313" key="1">
    <source>
        <dbReference type="EMBL" id="WYM96963.1"/>
    </source>
</evidence>
<dbReference type="PROSITE" id="PS51257">
    <property type="entry name" value="PROKAR_LIPOPROTEIN"/>
    <property type="match status" value="1"/>
</dbReference>
<gene>
    <name evidence="1" type="ORF">LQ356_01915</name>
</gene>
<organism evidence="1 2">
    <name type="scientific">Metamycoplasma faucium</name>
    <dbReference type="NCBI Taxonomy" id="56142"/>
    <lineage>
        <taxon>Bacteria</taxon>
        <taxon>Bacillati</taxon>
        <taxon>Mycoplasmatota</taxon>
        <taxon>Mycoplasmoidales</taxon>
        <taxon>Metamycoplasmataceae</taxon>
        <taxon>Metamycoplasma</taxon>
    </lineage>
</organism>
<protein>
    <recommendedName>
        <fullName evidence="3">Lipoprotein</fullName>
    </recommendedName>
</protein>
<proteinExistence type="predicted"/>
<sequence>MKKHKTILLISTLAIGNFLAIPLLSSSCSNYLDFRKKILNEISNIEDDKYKIDSNNKKTLVKKSIINQINFQPSTDLLKTEILKIRSNSVGSLDKKVQQDAFNELNEAIKLAKKYKEFYEHTLLNAEAIEKELNTAITDSDFDNIKKNLTKEKIIKNFLSTLREINNLFKKEIFKKNFDIELFNKANKMLFDARKYVSYLQAYVEKILNASKLYSRYNYYSTIFKIENISFPDYLKAFKNFKEYLLNKNINSFDVSKFEEIVNPFIKEDNIVTNEINKWVKYNFELRKIFSHIKLALDGMLINKVFDSIYKDGLGLDDNTLENIKKTYKEMKNKWNKLNYKKFEFIPSLETNEIKEFINDIFNFFNNEFMRLWTKVIDENKTISQEKLTKIKQLYEQGHKIASIKQNKANLNFMFNELEIFKFSSYFTEFYLRSKLIFKFVYGDNYLEGITLDKIDKNEVKFNFKLLNNLLNNKHITSNQLYTLSMKKI</sequence>
<name>A0ABZ2TMB7_9BACT</name>
<dbReference type="EMBL" id="CP088155">
    <property type="protein sequence ID" value="WYM96963.1"/>
    <property type="molecule type" value="Genomic_DNA"/>
</dbReference>
<keyword evidence="2" id="KW-1185">Reference proteome</keyword>
<accession>A0ABZ2TMB7</accession>
<reference evidence="1" key="1">
    <citation type="submission" date="2021-11" db="EMBL/GenBank/DDBJ databases">
        <title>The first genome sequence of unculturable Mycoplasma faucium obtained by de novo assembly of metagenomic reads.</title>
        <authorList>
            <person name="Sabat A.J."/>
            <person name="Bathoorn E."/>
            <person name="Akkerboom V."/>
            <person name="Friedrich A.W."/>
        </authorList>
    </citation>
    <scope>NUCLEOTIDE SEQUENCE [LARGE SCALE GENOMIC DNA]</scope>
    <source>
        <strain evidence="1">UMCG-MFM1</strain>
    </source>
</reference>
<dbReference type="RefSeq" id="WP_405311106.1">
    <property type="nucleotide sequence ID" value="NZ_CP088155.1"/>
</dbReference>
<dbReference type="Proteomes" id="UP001622612">
    <property type="component" value="Chromosome"/>
</dbReference>
<evidence type="ECO:0000313" key="2">
    <source>
        <dbReference type="Proteomes" id="UP001622612"/>
    </source>
</evidence>
<evidence type="ECO:0008006" key="3">
    <source>
        <dbReference type="Google" id="ProtNLM"/>
    </source>
</evidence>